<dbReference type="InterPro" id="IPR007775">
    <property type="entry name" value="Leukocyte-sp_tscrpt_1_LST1"/>
</dbReference>
<dbReference type="Pfam" id="PF05083">
    <property type="entry name" value="LST1"/>
    <property type="match status" value="1"/>
</dbReference>
<feature type="region of interest" description="Disordered" evidence="1">
    <location>
        <begin position="1"/>
        <end position="45"/>
    </location>
</feature>
<keyword evidence="2" id="KW-0472">Membrane</keyword>
<keyword evidence="3" id="KW-1185">Reference proteome</keyword>
<dbReference type="CTD" id="7940"/>
<name>A0A8B7Q055_HIPAR</name>
<dbReference type="GO" id="GO:0006955">
    <property type="term" value="P:immune response"/>
    <property type="evidence" value="ECO:0007669"/>
    <property type="project" value="InterPro"/>
</dbReference>
<reference evidence="4" key="1">
    <citation type="submission" date="2025-08" db="UniProtKB">
        <authorList>
            <consortium name="RefSeq"/>
        </authorList>
    </citation>
    <scope>IDENTIFICATION</scope>
    <source>
        <tissue evidence="4">Muscle</tissue>
    </source>
</reference>
<protein>
    <submittedName>
        <fullName evidence="4">Leukocyte-specific transcript 1 protein isoform X1</fullName>
    </submittedName>
</protein>
<dbReference type="GeneID" id="109373074"/>
<gene>
    <name evidence="4" type="primary">LST1</name>
</gene>
<dbReference type="AlphaFoldDB" id="A0A8B7Q055"/>
<dbReference type="GO" id="GO:0000902">
    <property type="term" value="P:cell morphogenesis"/>
    <property type="evidence" value="ECO:0007669"/>
    <property type="project" value="InterPro"/>
</dbReference>
<dbReference type="KEGG" id="hai:109373074"/>
<evidence type="ECO:0000256" key="1">
    <source>
        <dbReference type="SAM" id="MobiDB-lite"/>
    </source>
</evidence>
<proteinExistence type="predicted"/>
<evidence type="ECO:0000313" key="4">
    <source>
        <dbReference type="RefSeq" id="XP_019482195.1"/>
    </source>
</evidence>
<organism evidence="3 4">
    <name type="scientific">Hipposideros armiger</name>
    <name type="common">Great Himalayan leaf-nosed bat</name>
    <dbReference type="NCBI Taxonomy" id="186990"/>
    <lineage>
        <taxon>Eukaryota</taxon>
        <taxon>Metazoa</taxon>
        <taxon>Chordata</taxon>
        <taxon>Craniata</taxon>
        <taxon>Vertebrata</taxon>
        <taxon>Euteleostomi</taxon>
        <taxon>Mammalia</taxon>
        <taxon>Eutheria</taxon>
        <taxon>Laurasiatheria</taxon>
        <taxon>Chiroptera</taxon>
        <taxon>Yinpterochiroptera</taxon>
        <taxon>Rhinolophoidea</taxon>
        <taxon>Hipposideridae</taxon>
        <taxon>Hipposideros</taxon>
    </lineage>
</organism>
<feature type="compositionally biased region" description="Basic and acidic residues" evidence="1">
    <location>
        <begin position="18"/>
        <end position="42"/>
    </location>
</feature>
<keyword evidence="2" id="KW-0812">Transmembrane</keyword>
<keyword evidence="2" id="KW-1133">Transmembrane helix</keyword>
<accession>A0A8B7Q055</accession>
<feature type="transmembrane region" description="Helical" evidence="2">
    <location>
        <begin position="98"/>
        <end position="122"/>
    </location>
</feature>
<dbReference type="Proteomes" id="UP000694851">
    <property type="component" value="Unplaced"/>
</dbReference>
<feature type="region of interest" description="Disordered" evidence="1">
    <location>
        <begin position="62"/>
        <end position="90"/>
    </location>
</feature>
<dbReference type="RefSeq" id="XP_019482195.1">
    <property type="nucleotide sequence ID" value="XM_019626650.1"/>
</dbReference>
<dbReference type="GO" id="GO:0016020">
    <property type="term" value="C:membrane"/>
    <property type="evidence" value="ECO:0007669"/>
    <property type="project" value="InterPro"/>
</dbReference>
<evidence type="ECO:0000313" key="3">
    <source>
        <dbReference type="Proteomes" id="UP000694851"/>
    </source>
</evidence>
<sequence length="198" mass="21580">MMVLPLHGSPTPISLEGRASKADVLKERDRDLSTSWEKERRQPGRSLETLGCNSISGIWKMPAKRQTRQTSPPGAVDSAEQSVKHPARQSSRTPDKCVYLYVSLGLGVLLLLVVVVLSACLCRLHRRGELTSPSWAWKRTPYSASTTPAPLGYLCPASPILPPLSPTPHRALGESSITWMDHGKDEQQHPGHVGGCSS</sequence>
<evidence type="ECO:0000256" key="2">
    <source>
        <dbReference type="SAM" id="Phobius"/>
    </source>
</evidence>